<evidence type="ECO:0000259" key="5">
    <source>
        <dbReference type="Pfam" id="PF07992"/>
    </source>
</evidence>
<evidence type="ECO:0000256" key="4">
    <source>
        <dbReference type="ARBA" id="ARBA00023002"/>
    </source>
</evidence>
<proteinExistence type="predicted"/>
<dbReference type="Gene3D" id="3.30.390.30">
    <property type="match status" value="1"/>
</dbReference>
<dbReference type="InterPro" id="IPR016156">
    <property type="entry name" value="FAD/NAD-linked_Rdtase_dimer_sf"/>
</dbReference>
<keyword evidence="4" id="KW-0560">Oxidoreductase</keyword>
<keyword evidence="2" id="KW-0285">Flavoprotein</keyword>
<evidence type="ECO:0000256" key="1">
    <source>
        <dbReference type="ARBA" id="ARBA00001974"/>
    </source>
</evidence>
<feature type="domain" description="FAD/NAD(P)-binding" evidence="5">
    <location>
        <begin position="8"/>
        <end position="303"/>
    </location>
</feature>
<dbReference type="Pfam" id="PF07992">
    <property type="entry name" value="Pyr_redox_2"/>
    <property type="match status" value="1"/>
</dbReference>
<dbReference type="RefSeq" id="WP_149620793.1">
    <property type="nucleotide sequence ID" value="NZ_VOBL01000026.1"/>
</dbReference>
<evidence type="ECO:0000313" key="7">
    <source>
        <dbReference type="EMBL" id="KAA0973443.1"/>
    </source>
</evidence>
<gene>
    <name evidence="7" type="ORF">FQ154_18145</name>
</gene>
<dbReference type="SUPFAM" id="SSF55424">
    <property type="entry name" value="FAD/NAD-linked reductases, dimerisation (C-terminal) domain"/>
    <property type="match status" value="1"/>
</dbReference>
<dbReference type="InterPro" id="IPR023753">
    <property type="entry name" value="FAD/NAD-binding_dom"/>
</dbReference>
<comment type="caution">
    <text evidence="7">The sequence shown here is derived from an EMBL/GenBank/DDBJ whole genome shotgun (WGS) entry which is preliminary data.</text>
</comment>
<feature type="domain" description="Reductase C-terminal" evidence="6">
    <location>
        <begin position="322"/>
        <end position="408"/>
    </location>
</feature>
<organism evidence="7 8">
    <name type="scientific">Paeniglutamicibacter gangotriensis</name>
    <dbReference type="NCBI Taxonomy" id="254787"/>
    <lineage>
        <taxon>Bacteria</taxon>
        <taxon>Bacillati</taxon>
        <taxon>Actinomycetota</taxon>
        <taxon>Actinomycetes</taxon>
        <taxon>Micrococcales</taxon>
        <taxon>Micrococcaceae</taxon>
        <taxon>Paeniglutamicibacter</taxon>
    </lineage>
</organism>
<dbReference type="GO" id="GO:0016651">
    <property type="term" value="F:oxidoreductase activity, acting on NAD(P)H"/>
    <property type="evidence" value="ECO:0007669"/>
    <property type="project" value="TreeGrafter"/>
</dbReference>
<dbReference type="InterPro" id="IPR036188">
    <property type="entry name" value="FAD/NAD-bd_sf"/>
</dbReference>
<dbReference type="Gene3D" id="3.50.50.60">
    <property type="entry name" value="FAD/NAD(P)-binding domain"/>
    <property type="match status" value="2"/>
</dbReference>
<evidence type="ECO:0000259" key="6">
    <source>
        <dbReference type="Pfam" id="PF14759"/>
    </source>
</evidence>
<accession>A0A5B0E3I4</accession>
<dbReference type="InterPro" id="IPR050446">
    <property type="entry name" value="FAD-oxidoreductase/Apoptosis"/>
</dbReference>
<sequence length="414" mass="44646">MATEQVFVVVGAGQAAGTAIQKLRDEGFDGRIVLVGAENHLPYERPPLSKSYLKGEGWQSHKSLRGQQWYNTQNVELRLGTRATSMRSTDHQLILDDGTILDYDKLLIATGSKPRRLDVPGAELAGVHYLRTLEDSEALGTALNKAPNVVVIGASWIGLEAAVAARQKGCHVTVIGPGEVPLQASMGALLGGYFEDLHRGHGVEFQLGRRVVGLQGTGRVASVMADDGSEFEADIVIAGVGVEPEAGFVEERLLSEDGGIRVDPQMRTEDLDVFAAGDIASVANPLYGRRMRVEHWNNALMEGKIAAQSMLGLPSAFDPAPFFFSDQYDCAMEYAGWVNARTAGDPLIRGDLAAHKFHAFWIVDNVVVAGMHVNAWDEGLAPVQELIRARTKVDPAELSDTTAPLARLVETQGA</sequence>
<dbReference type="SUPFAM" id="SSF51905">
    <property type="entry name" value="FAD/NAD(P)-binding domain"/>
    <property type="match status" value="2"/>
</dbReference>
<dbReference type="EMBL" id="VOBL01000026">
    <property type="protein sequence ID" value="KAA0973443.1"/>
    <property type="molecule type" value="Genomic_DNA"/>
</dbReference>
<dbReference type="PANTHER" id="PTHR43557">
    <property type="entry name" value="APOPTOSIS-INDUCING FACTOR 1"/>
    <property type="match status" value="1"/>
</dbReference>
<comment type="cofactor">
    <cofactor evidence="1">
        <name>FAD</name>
        <dbReference type="ChEBI" id="CHEBI:57692"/>
    </cofactor>
</comment>
<evidence type="ECO:0000256" key="3">
    <source>
        <dbReference type="ARBA" id="ARBA00022827"/>
    </source>
</evidence>
<evidence type="ECO:0000313" key="8">
    <source>
        <dbReference type="Proteomes" id="UP000323856"/>
    </source>
</evidence>
<reference evidence="7 8" key="1">
    <citation type="submission" date="2019-07" db="EMBL/GenBank/DDBJ databases">
        <title>Analysis of the biochemical properties, biological activity and biotechnological potential of siderophores and biosurfactants produced by Antarctic psychrotolerant bacteria.</title>
        <authorList>
            <person name="Styczynski M."/>
            <person name="Krucon T."/>
            <person name="Decewicz P."/>
            <person name="Dziewit L."/>
        </authorList>
    </citation>
    <scope>NUCLEOTIDE SEQUENCE [LARGE SCALE GENOMIC DNA]</scope>
    <source>
        <strain evidence="7 8">ANT_H27</strain>
    </source>
</reference>
<keyword evidence="3" id="KW-0274">FAD</keyword>
<dbReference type="PRINTS" id="PR00411">
    <property type="entry name" value="PNDRDTASEI"/>
</dbReference>
<dbReference type="OrthoDB" id="1145at2"/>
<protein>
    <submittedName>
        <fullName evidence="7">NAD(P)/FAD-dependent oxidoreductase</fullName>
    </submittedName>
</protein>
<dbReference type="Proteomes" id="UP000323856">
    <property type="component" value="Unassembled WGS sequence"/>
</dbReference>
<dbReference type="Pfam" id="PF14759">
    <property type="entry name" value="Reductase_C"/>
    <property type="match status" value="1"/>
</dbReference>
<dbReference type="GO" id="GO:0005737">
    <property type="term" value="C:cytoplasm"/>
    <property type="evidence" value="ECO:0007669"/>
    <property type="project" value="TreeGrafter"/>
</dbReference>
<dbReference type="AlphaFoldDB" id="A0A5B0E3I4"/>
<name>A0A5B0E3I4_9MICC</name>
<dbReference type="PRINTS" id="PR00368">
    <property type="entry name" value="FADPNR"/>
</dbReference>
<evidence type="ECO:0000256" key="2">
    <source>
        <dbReference type="ARBA" id="ARBA00022630"/>
    </source>
</evidence>
<dbReference type="PANTHER" id="PTHR43557:SF2">
    <property type="entry name" value="RIESKE DOMAIN-CONTAINING PROTEIN-RELATED"/>
    <property type="match status" value="1"/>
</dbReference>
<dbReference type="InterPro" id="IPR028202">
    <property type="entry name" value="Reductase_C"/>
</dbReference>